<dbReference type="Pfam" id="PF06013">
    <property type="entry name" value="WXG100"/>
    <property type="match status" value="1"/>
</dbReference>
<dbReference type="Gene3D" id="1.10.287.1060">
    <property type="entry name" value="ESAT-6-like"/>
    <property type="match status" value="1"/>
</dbReference>
<name>A0A1X1V3E7_9MYCO</name>
<comment type="caution">
    <text evidence="1">The sequence shown here is derived from an EMBL/GenBank/DDBJ whole genome shotgun (WGS) entry which is preliminary data.</text>
</comment>
<sequence length="104" mass="11017">MANEIRVSPEALSQTGNELAARGETLHALQRSCHGEAEAAQSGWVGSSAEALSGLLDGWAATSSAHIRRIGKHSCDMHFAAADFIFTEQINAKELGDIGAARFH</sequence>
<accession>A0A1X1V3E7</accession>
<evidence type="ECO:0000313" key="1">
    <source>
        <dbReference type="EMBL" id="ORV63509.1"/>
    </source>
</evidence>
<organism evidence="1 2">
    <name type="scientific">Mycobacterium fragae</name>
    <dbReference type="NCBI Taxonomy" id="1260918"/>
    <lineage>
        <taxon>Bacteria</taxon>
        <taxon>Bacillati</taxon>
        <taxon>Actinomycetota</taxon>
        <taxon>Actinomycetes</taxon>
        <taxon>Mycobacteriales</taxon>
        <taxon>Mycobacteriaceae</taxon>
        <taxon>Mycobacterium</taxon>
    </lineage>
</organism>
<dbReference type="EMBL" id="LQOW01000006">
    <property type="protein sequence ID" value="ORV63509.1"/>
    <property type="molecule type" value="Genomic_DNA"/>
</dbReference>
<proteinExistence type="predicted"/>
<protein>
    <recommendedName>
        <fullName evidence="3">WXG100 family type VII secretion target</fullName>
    </recommendedName>
</protein>
<dbReference type="AlphaFoldDB" id="A0A1X1V3E7"/>
<dbReference type="Proteomes" id="UP000194000">
    <property type="component" value="Unassembled WGS sequence"/>
</dbReference>
<dbReference type="InterPro" id="IPR036689">
    <property type="entry name" value="ESAT-6-like_sf"/>
</dbReference>
<dbReference type="STRING" id="1260918.AWC06_09260"/>
<dbReference type="InterPro" id="IPR010310">
    <property type="entry name" value="T7SS_ESAT-6-like"/>
</dbReference>
<reference evidence="1 2" key="1">
    <citation type="submission" date="2016-01" db="EMBL/GenBank/DDBJ databases">
        <title>The new phylogeny of the genus Mycobacterium.</title>
        <authorList>
            <person name="Tarcisio F."/>
            <person name="Conor M."/>
            <person name="Antonella G."/>
            <person name="Elisabetta G."/>
            <person name="Giulia F.S."/>
            <person name="Sara T."/>
            <person name="Anna F."/>
            <person name="Clotilde B."/>
            <person name="Roberto B."/>
            <person name="Veronica D.S."/>
            <person name="Fabio R."/>
            <person name="Monica P."/>
            <person name="Olivier J."/>
            <person name="Enrico T."/>
            <person name="Nicola S."/>
        </authorList>
    </citation>
    <scope>NUCLEOTIDE SEQUENCE [LARGE SCALE GENOMIC DNA]</scope>
    <source>
        <strain evidence="1 2">DSM 45731</strain>
    </source>
</reference>
<keyword evidence="2" id="KW-1185">Reference proteome</keyword>
<evidence type="ECO:0008006" key="3">
    <source>
        <dbReference type="Google" id="ProtNLM"/>
    </source>
</evidence>
<dbReference type="RefSeq" id="WP_169715292.1">
    <property type="nucleotide sequence ID" value="NZ_JACKVI010000009.1"/>
</dbReference>
<gene>
    <name evidence="1" type="ORF">AWC06_09260</name>
</gene>
<dbReference type="SUPFAM" id="SSF140453">
    <property type="entry name" value="EsxAB dimer-like"/>
    <property type="match status" value="1"/>
</dbReference>
<evidence type="ECO:0000313" key="2">
    <source>
        <dbReference type="Proteomes" id="UP000194000"/>
    </source>
</evidence>